<dbReference type="InterPro" id="IPR049069">
    <property type="entry name" value="MRB1590-like_C"/>
</dbReference>
<keyword evidence="5" id="KW-1185">Reference proteome</keyword>
<dbReference type="Pfam" id="PF21117">
    <property type="entry name" value="MRB1590_C"/>
    <property type="match status" value="1"/>
</dbReference>
<dbReference type="InterPro" id="IPR027417">
    <property type="entry name" value="P-loop_NTPase"/>
</dbReference>
<dbReference type="KEGG" id="tee:Tel_09330"/>
<dbReference type="STRING" id="1748243.Tel_09330"/>
<organism evidence="4 5">
    <name type="scientific">Candidatus Tenderia electrophaga</name>
    <dbReference type="NCBI Taxonomy" id="1748243"/>
    <lineage>
        <taxon>Bacteria</taxon>
        <taxon>Pseudomonadati</taxon>
        <taxon>Pseudomonadota</taxon>
        <taxon>Gammaproteobacteria</taxon>
        <taxon>Candidatus Tenderiales</taxon>
        <taxon>Candidatus Tenderiaceae</taxon>
        <taxon>Candidatus Tenderia</taxon>
    </lineage>
</organism>
<evidence type="ECO:0000313" key="4">
    <source>
        <dbReference type="EMBL" id="ALP53339.1"/>
    </source>
</evidence>
<proteinExistence type="predicted"/>
<feature type="domain" description="ATPase of the ABC class N-terminal" evidence="2">
    <location>
        <begin position="1"/>
        <end position="160"/>
    </location>
</feature>
<dbReference type="AlphaFoldDB" id="A0A0S2TDV3"/>
<accession>A0A0S2TDV3</accession>
<dbReference type="SUPFAM" id="SSF52540">
    <property type="entry name" value="P-loop containing nucleoside triphosphate hydrolases"/>
    <property type="match status" value="1"/>
</dbReference>
<dbReference type="PANTHER" id="PTHR38149">
    <property type="entry name" value="ATPASE"/>
    <property type="match status" value="1"/>
</dbReference>
<dbReference type="PANTHER" id="PTHR38149:SF1">
    <property type="entry name" value="ATPASE"/>
    <property type="match status" value="1"/>
</dbReference>
<dbReference type="InterPro" id="IPR046833">
    <property type="entry name" value="ABC_N"/>
</dbReference>
<evidence type="ECO:0000313" key="5">
    <source>
        <dbReference type="Proteomes" id="UP000055136"/>
    </source>
</evidence>
<dbReference type="Pfam" id="PF20446">
    <property type="entry name" value="ABC_N"/>
    <property type="match status" value="1"/>
</dbReference>
<reference evidence="4" key="1">
    <citation type="submission" date="2015-10" db="EMBL/GenBank/DDBJ databases">
        <title>Description of Candidatus Tenderia electrophaga gen. nov, sp. nov., an Uncultivated Electroautotroph from a Biocathode Enrichment.</title>
        <authorList>
            <person name="Eddie B.J."/>
            <person name="Malanoski A.P."/>
            <person name="Wang Z."/>
            <person name="Hall R.J."/>
            <person name="Oh S.D."/>
            <person name="Heiner C."/>
            <person name="Lin B."/>
            <person name="Strycharz-Glaven S.M."/>
        </authorList>
    </citation>
    <scope>NUCLEOTIDE SEQUENCE [LARGE SCALE GENOMIC DNA]</scope>
    <source>
        <strain evidence="4">NRL1</strain>
    </source>
</reference>
<dbReference type="EMBL" id="CP013099">
    <property type="protein sequence ID" value="ALP53339.1"/>
    <property type="molecule type" value="Genomic_DNA"/>
</dbReference>
<gene>
    <name evidence="4" type="ORF">Tel_09330</name>
</gene>
<dbReference type="Pfam" id="PF09818">
    <property type="entry name" value="ABC_ATPase"/>
    <property type="match status" value="1"/>
</dbReference>
<evidence type="ECO:0008006" key="6">
    <source>
        <dbReference type="Google" id="ProtNLM"/>
    </source>
</evidence>
<dbReference type="InterPro" id="IPR046834">
    <property type="entry name" value="ABC_ATPase_C"/>
</dbReference>
<dbReference type="InterPro" id="IPR019195">
    <property type="entry name" value="ABC_ATPase_put"/>
</dbReference>
<dbReference type="Gene3D" id="3.40.50.300">
    <property type="entry name" value="P-loop containing nucleotide triphosphate hydrolases"/>
    <property type="match status" value="1"/>
</dbReference>
<feature type="domain" description="ATPase of the ABC class C-terminal" evidence="1">
    <location>
        <begin position="169"/>
        <end position="434"/>
    </location>
</feature>
<name>A0A0S2TDV3_9GAMM</name>
<protein>
    <recommendedName>
        <fullName evidence="6">ATPase</fullName>
    </recommendedName>
</protein>
<evidence type="ECO:0000259" key="1">
    <source>
        <dbReference type="Pfam" id="PF09818"/>
    </source>
</evidence>
<evidence type="ECO:0000259" key="3">
    <source>
        <dbReference type="Pfam" id="PF21117"/>
    </source>
</evidence>
<dbReference type="Proteomes" id="UP000055136">
    <property type="component" value="Chromosome"/>
</dbReference>
<sequence>MDTLSQLLKQIDGRGYKAYKKLEGTFQFSDFRLRIDHVQGDPFADPSRCRIFIDAATIGLEPPLYANAVRRVALEDYLGRMFAAAINQHVKGDRGSGKSGEIAIARYGQQVLQRNAVLVREGAVEIRFRLALPSEGRSVNAHQARVMLFEELVSLVRALLTSLRQDPAAARRHVDSVEDQQFLRRQLNDKGLVAFIANNARLPRRSGIDDRPLSDALPFEAPESLVLELERLHGEPVRGLGIRQGITLIVGGGYHGKSTLLHAIERGIYDHIPGDGREQVVTDASAFKIRSEDGRAISGIDISPFIGNLPQDKDTRRFSSQNASGSTSQAANIVEALAAGARTLLIDEDTSATNFMIRDRRMQALVAKEKEPITPLVQRIRDLHYDMGVSTVLVMGGSGDYFGVADVVIMMDNYLPRDVTREAQALAQTEIRKEAGALRFEPRRRVPRRACLSAELRPGKNKIQAFETRALRYGRKEIDLSRVEQLVDSAQLRGIGYMMHYYAEHAWDGQQDLVAGLCGILQTVEDEGLDKITPYIVGNLAMPRLLELVAAVNRMRELELEPDTPGHSGAD</sequence>
<evidence type="ECO:0000259" key="2">
    <source>
        <dbReference type="Pfam" id="PF20446"/>
    </source>
</evidence>
<feature type="domain" description="MRB1590-like C-terminal" evidence="3">
    <location>
        <begin position="462"/>
        <end position="560"/>
    </location>
</feature>